<dbReference type="SUPFAM" id="SSF47413">
    <property type="entry name" value="lambda repressor-like DNA-binding domains"/>
    <property type="match status" value="1"/>
</dbReference>
<dbReference type="Pfam" id="PF01381">
    <property type="entry name" value="HTH_3"/>
    <property type="match status" value="1"/>
</dbReference>
<dbReference type="Pfam" id="PF06114">
    <property type="entry name" value="Peptidase_M78"/>
    <property type="match status" value="1"/>
</dbReference>
<evidence type="ECO:0000259" key="5">
    <source>
        <dbReference type="PROSITE" id="PS50943"/>
    </source>
</evidence>
<dbReference type="InterPro" id="IPR026281">
    <property type="entry name" value="HTH_RamB"/>
</dbReference>
<sequence>MSRSQIGRTVRRLRTEKSITQQALAARLGVSASYLNLIEHGQRNVTGSLLIKLCAALDADLQALSGETERQAEIALREVLRDPLFGGEPVPDTDIQTLAGLPGASRAMVSLYRALRVAREDAAGIALPSGRRILLPLEETRDFFQQFSNYFPAIEEAAEARAADINNDADRFILDRLQQRHGVRVRIGSGEMMRRFHPETRLLELSEAMPRESRAFQLAFQLMLLECRPILDAIVADARPSTPEAAGMIRVGLCNYAAGALLMPYAAMISAATELRYDVDALAARFGVSFEQVAHRLTSLQRPGAAAIPFFFVRTDPAGNIDKCFSAAGFPFARFGGSCPRWIVHTAFSAPDRLCVEVAELPDGAAFLCVARMLSGTPGRPGDPPPRHVVTIGCAIDRASELVYVDQLNLAHRNEIGLSCRLCDRAHCRNRAFPPVLHRLEIDPNQDGAAPWRFSPERGR</sequence>
<dbReference type="EMBL" id="JAMSKV010000002">
    <property type="protein sequence ID" value="MCQ8277467.1"/>
    <property type="molecule type" value="Genomic_DNA"/>
</dbReference>
<proteinExistence type="inferred from homology"/>
<dbReference type="RefSeq" id="WP_422862910.1">
    <property type="nucleotide sequence ID" value="NZ_JAMSKV010000002.1"/>
</dbReference>
<dbReference type="Proteomes" id="UP001524587">
    <property type="component" value="Unassembled WGS sequence"/>
</dbReference>
<feature type="domain" description="HTH cro/C1-type" evidence="5">
    <location>
        <begin position="10"/>
        <end position="64"/>
    </location>
</feature>
<dbReference type="InterPro" id="IPR010359">
    <property type="entry name" value="IrrE_HExxH"/>
</dbReference>
<dbReference type="PANTHER" id="PTHR46797:SF23">
    <property type="entry name" value="HTH-TYPE TRANSCRIPTIONAL REGULATOR SUTR"/>
    <property type="match status" value="1"/>
</dbReference>
<dbReference type="InterPro" id="IPR010982">
    <property type="entry name" value="Lambda_DNA-bd_dom_sf"/>
</dbReference>
<dbReference type="InterPro" id="IPR018653">
    <property type="entry name" value="ScfR_C"/>
</dbReference>
<gene>
    <name evidence="6" type="ORF">NFI95_03245</name>
</gene>
<keyword evidence="4" id="KW-0804">Transcription</keyword>
<dbReference type="PANTHER" id="PTHR46797">
    <property type="entry name" value="HTH-TYPE TRANSCRIPTIONAL REGULATOR"/>
    <property type="match status" value="1"/>
</dbReference>
<name>A0ABT1W3K8_9PROT</name>
<evidence type="ECO:0000256" key="4">
    <source>
        <dbReference type="ARBA" id="ARBA00023163"/>
    </source>
</evidence>
<dbReference type="Gene3D" id="1.10.260.40">
    <property type="entry name" value="lambda repressor-like DNA-binding domains"/>
    <property type="match status" value="1"/>
</dbReference>
<dbReference type="PIRSF" id="PIRSF019251">
    <property type="entry name" value="Rv0465c"/>
    <property type="match status" value="1"/>
</dbReference>
<keyword evidence="3" id="KW-0238">DNA-binding</keyword>
<comment type="caution">
    <text evidence="6">The sequence shown here is derived from an EMBL/GenBank/DDBJ whole genome shotgun (WGS) entry which is preliminary data.</text>
</comment>
<keyword evidence="7" id="KW-1185">Reference proteome</keyword>
<dbReference type="CDD" id="cd00093">
    <property type="entry name" value="HTH_XRE"/>
    <property type="match status" value="1"/>
</dbReference>
<evidence type="ECO:0000256" key="2">
    <source>
        <dbReference type="ARBA" id="ARBA00023015"/>
    </source>
</evidence>
<evidence type="ECO:0000256" key="1">
    <source>
        <dbReference type="ARBA" id="ARBA00007227"/>
    </source>
</evidence>
<dbReference type="Pfam" id="PF09856">
    <property type="entry name" value="ScfRs"/>
    <property type="match status" value="1"/>
</dbReference>
<evidence type="ECO:0000256" key="3">
    <source>
        <dbReference type="ARBA" id="ARBA00023125"/>
    </source>
</evidence>
<dbReference type="InterPro" id="IPR050807">
    <property type="entry name" value="TransReg_Diox_bact_type"/>
</dbReference>
<dbReference type="PROSITE" id="PS50943">
    <property type="entry name" value="HTH_CROC1"/>
    <property type="match status" value="1"/>
</dbReference>
<dbReference type="InterPro" id="IPR001387">
    <property type="entry name" value="Cro/C1-type_HTH"/>
</dbReference>
<accession>A0ABT1W3K8</accession>
<evidence type="ECO:0000313" key="7">
    <source>
        <dbReference type="Proteomes" id="UP001524587"/>
    </source>
</evidence>
<keyword evidence="2" id="KW-0805">Transcription regulation</keyword>
<protein>
    <submittedName>
        <fullName evidence="6">Short-chain fatty acyl-CoA regulator family protein</fullName>
    </submittedName>
</protein>
<reference evidence="6 7" key="1">
    <citation type="submission" date="2022-06" db="EMBL/GenBank/DDBJ databases">
        <title>Endosaccharibacter gen. nov., sp. nov., endophytic bacteria isolated from sugarcane.</title>
        <authorList>
            <person name="Pitiwittayakul N."/>
            <person name="Yukphan P."/>
            <person name="Charoenyingcharoen P."/>
            <person name="Tanasupawat S."/>
        </authorList>
    </citation>
    <scope>NUCLEOTIDE SEQUENCE [LARGE SCALE GENOMIC DNA]</scope>
    <source>
        <strain evidence="6 7">KSS8</strain>
    </source>
</reference>
<organism evidence="6 7">
    <name type="scientific">Endosaccharibacter trunci</name>
    <dbReference type="NCBI Taxonomy" id="2812733"/>
    <lineage>
        <taxon>Bacteria</taxon>
        <taxon>Pseudomonadati</taxon>
        <taxon>Pseudomonadota</taxon>
        <taxon>Alphaproteobacteria</taxon>
        <taxon>Acetobacterales</taxon>
        <taxon>Acetobacteraceae</taxon>
        <taxon>Endosaccharibacter</taxon>
    </lineage>
</organism>
<comment type="similarity">
    <text evidence="1">Belongs to the short-chain fatty acyl-CoA assimilation regulator (ScfR) family.</text>
</comment>
<dbReference type="SMART" id="SM00530">
    <property type="entry name" value="HTH_XRE"/>
    <property type="match status" value="1"/>
</dbReference>
<evidence type="ECO:0000313" key="6">
    <source>
        <dbReference type="EMBL" id="MCQ8277467.1"/>
    </source>
</evidence>